<dbReference type="InterPro" id="IPR002110">
    <property type="entry name" value="Ankyrin_rpt"/>
</dbReference>
<dbReference type="EMBL" id="CP133721">
    <property type="protein sequence ID" value="WMW78543.1"/>
    <property type="molecule type" value="Genomic_DNA"/>
</dbReference>
<feature type="repeat" description="ANK" evidence="3">
    <location>
        <begin position="115"/>
        <end position="147"/>
    </location>
</feature>
<dbReference type="Proteomes" id="UP001180481">
    <property type="component" value="Chromosome"/>
</dbReference>
<evidence type="ECO:0000256" key="2">
    <source>
        <dbReference type="ARBA" id="ARBA00023043"/>
    </source>
</evidence>
<proteinExistence type="predicted"/>
<keyword evidence="1" id="KW-0677">Repeat</keyword>
<protein>
    <submittedName>
        <fullName evidence="5">Ankyrin repeat domain-containing protein</fullName>
    </submittedName>
</protein>
<evidence type="ECO:0000256" key="3">
    <source>
        <dbReference type="PROSITE-ProRule" id="PRU00023"/>
    </source>
</evidence>
<feature type="signal peptide" evidence="4">
    <location>
        <begin position="1"/>
        <end position="17"/>
    </location>
</feature>
<evidence type="ECO:0000313" key="5">
    <source>
        <dbReference type="EMBL" id="WMW78543.1"/>
    </source>
</evidence>
<evidence type="ECO:0000313" key="6">
    <source>
        <dbReference type="Proteomes" id="UP001180481"/>
    </source>
</evidence>
<dbReference type="PROSITE" id="PS50088">
    <property type="entry name" value="ANK_REPEAT"/>
    <property type="match status" value="3"/>
</dbReference>
<dbReference type="Pfam" id="PF12796">
    <property type="entry name" value="Ank_2"/>
    <property type="match status" value="1"/>
</dbReference>
<dbReference type="Pfam" id="PF00023">
    <property type="entry name" value="Ank"/>
    <property type="match status" value="1"/>
</dbReference>
<feature type="repeat" description="ANK" evidence="3">
    <location>
        <begin position="50"/>
        <end position="82"/>
    </location>
</feature>
<keyword evidence="4" id="KW-0732">Signal</keyword>
<dbReference type="RefSeq" id="WP_309532841.1">
    <property type="nucleotide sequence ID" value="NZ_CP133721.1"/>
</dbReference>
<name>A0ABY9RBC8_9FLAO</name>
<dbReference type="PROSITE" id="PS50297">
    <property type="entry name" value="ANK_REP_REGION"/>
    <property type="match status" value="2"/>
</dbReference>
<dbReference type="Gene3D" id="1.25.40.20">
    <property type="entry name" value="Ankyrin repeat-containing domain"/>
    <property type="match status" value="2"/>
</dbReference>
<sequence length="169" mass="18972">MKAIVLLLIVTFFQSSAQNRIFEIARTGSVEELLIEVKKDSFCVQLVNEKGYTPLLLAVYRGNYKVAEKLIELGADVNFVSESGTILMAAIFKVDEEMFRLILHSNADINLQDKQGNTPLMFAVTVGNEDFVNELLKRNANKNIQNKEGQTAFMLAVQTSNEKIINLLK</sequence>
<feature type="repeat" description="ANK" evidence="3">
    <location>
        <begin position="82"/>
        <end position="114"/>
    </location>
</feature>
<keyword evidence="2 3" id="KW-0040">ANK repeat</keyword>
<evidence type="ECO:0000256" key="1">
    <source>
        <dbReference type="ARBA" id="ARBA00022737"/>
    </source>
</evidence>
<dbReference type="SUPFAM" id="SSF48403">
    <property type="entry name" value="Ankyrin repeat"/>
    <property type="match status" value="1"/>
</dbReference>
<dbReference type="InterPro" id="IPR036770">
    <property type="entry name" value="Ankyrin_rpt-contain_sf"/>
</dbReference>
<dbReference type="SMART" id="SM00248">
    <property type="entry name" value="ANK"/>
    <property type="match status" value="3"/>
</dbReference>
<feature type="chain" id="PRO_5045427100" evidence="4">
    <location>
        <begin position="18"/>
        <end position="169"/>
    </location>
</feature>
<organism evidence="5 6">
    <name type="scientific">Flavobacterium nakdongensis</name>
    <dbReference type="NCBI Taxonomy" id="3073563"/>
    <lineage>
        <taxon>Bacteria</taxon>
        <taxon>Pseudomonadati</taxon>
        <taxon>Bacteroidota</taxon>
        <taxon>Flavobacteriia</taxon>
        <taxon>Flavobacteriales</taxon>
        <taxon>Flavobacteriaceae</taxon>
        <taxon>Flavobacterium</taxon>
    </lineage>
</organism>
<accession>A0ABY9RBC8</accession>
<keyword evidence="6" id="KW-1185">Reference proteome</keyword>
<evidence type="ECO:0000256" key="4">
    <source>
        <dbReference type="SAM" id="SignalP"/>
    </source>
</evidence>
<dbReference type="PANTHER" id="PTHR46680">
    <property type="entry name" value="NF-KAPPA-B INHIBITOR ALPHA"/>
    <property type="match status" value="1"/>
</dbReference>
<dbReference type="InterPro" id="IPR051070">
    <property type="entry name" value="NF-kappa-B_inhibitor"/>
</dbReference>
<gene>
    <name evidence="5" type="ORF">RF683_03620</name>
</gene>
<reference evidence="5" key="1">
    <citation type="submission" date="2023-09" db="EMBL/GenBank/DDBJ databases">
        <title>Flavobacterium sp. 20NA77.7 isolated from freshwater.</title>
        <authorList>
            <person name="Le V."/>
            <person name="Ko S.-R."/>
            <person name="Ahn C.-Y."/>
            <person name="Oh H.-M."/>
        </authorList>
    </citation>
    <scope>NUCLEOTIDE SEQUENCE</scope>
    <source>
        <strain evidence="5">20NA77.7</strain>
    </source>
</reference>
<dbReference type="PANTHER" id="PTHR46680:SF3">
    <property type="entry name" value="NF-KAPPA-B INHIBITOR CACTUS"/>
    <property type="match status" value="1"/>
</dbReference>